<dbReference type="InParanoid" id="A0A1X2GYU1"/>
<dbReference type="AlphaFoldDB" id="A0A1X2GYU1"/>
<dbReference type="OrthoDB" id="2288259at2759"/>
<comment type="caution">
    <text evidence="1">The sequence shown here is derived from an EMBL/GenBank/DDBJ whole genome shotgun (WGS) entry which is preliminary data.</text>
</comment>
<dbReference type="EMBL" id="MCGN01000030">
    <property type="protein sequence ID" value="ORY88689.1"/>
    <property type="molecule type" value="Genomic_DNA"/>
</dbReference>
<sequence>VTKEQALCMLYCEDYTEDNAATLQKRLNDVEDFELCYRDDPTDPVLVSKRKLFCNPFRYHRYASSSHMCAAKEDLSDATLTEMVKDFLNEVFLQENPHNDTYKCEKITVTEIQAAVSRYTAIFDDKSPLFFAQWCSKVKLDLSRAAVGRKIGKGTDGKKVRYRALYTLNPKLHGKTPTIL</sequence>
<protein>
    <submittedName>
        <fullName evidence="1">Uncharacterized protein</fullName>
    </submittedName>
</protein>
<evidence type="ECO:0000313" key="2">
    <source>
        <dbReference type="Proteomes" id="UP000242180"/>
    </source>
</evidence>
<dbReference type="OMA" id="THEQAIC"/>
<keyword evidence="2" id="KW-1185">Reference proteome</keyword>
<organism evidence="1 2">
    <name type="scientific">Syncephalastrum racemosum</name>
    <name type="common">Filamentous fungus</name>
    <dbReference type="NCBI Taxonomy" id="13706"/>
    <lineage>
        <taxon>Eukaryota</taxon>
        <taxon>Fungi</taxon>
        <taxon>Fungi incertae sedis</taxon>
        <taxon>Mucoromycota</taxon>
        <taxon>Mucoromycotina</taxon>
        <taxon>Mucoromycetes</taxon>
        <taxon>Mucorales</taxon>
        <taxon>Syncephalastraceae</taxon>
        <taxon>Syncephalastrum</taxon>
    </lineage>
</organism>
<evidence type="ECO:0000313" key="1">
    <source>
        <dbReference type="EMBL" id="ORY88689.1"/>
    </source>
</evidence>
<proteinExistence type="predicted"/>
<reference evidence="1 2" key="1">
    <citation type="submission" date="2016-07" db="EMBL/GenBank/DDBJ databases">
        <title>Pervasive Adenine N6-methylation of Active Genes in Fungi.</title>
        <authorList>
            <consortium name="DOE Joint Genome Institute"/>
            <person name="Mondo S.J."/>
            <person name="Dannebaum R.O."/>
            <person name="Kuo R.C."/>
            <person name="Labutti K."/>
            <person name="Haridas S."/>
            <person name="Kuo A."/>
            <person name="Salamov A."/>
            <person name="Ahrendt S.R."/>
            <person name="Lipzen A."/>
            <person name="Sullivan W."/>
            <person name="Andreopoulos W.B."/>
            <person name="Clum A."/>
            <person name="Lindquist E."/>
            <person name="Daum C."/>
            <person name="Ramamoorthy G.K."/>
            <person name="Gryganskyi A."/>
            <person name="Culley D."/>
            <person name="Magnuson J.K."/>
            <person name="James T.Y."/>
            <person name="O'Malley M.A."/>
            <person name="Stajich J.E."/>
            <person name="Spatafora J.W."/>
            <person name="Visel A."/>
            <person name="Grigoriev I.V."/>
        </authorList>
    </citation>
    <scope>NUCLEOTIDE SEQUENCE [LARGE SCALE GENOMIC DNA]</scope>
    <source>
        <strain evidence="1 2">NRRL 2496</strain>
    </source>
</reference>
<name>A0A1X2GYU1_SYNRA</name>
<accession>A0A1X2GYU1</accession>
<feature type="non-terminal residue" evidence="1">
    <location>
        <position position="1"/>
    </location>
</feature>
<gene>
    <name evidence="1" type="ORF">BCR43DRAFT_448692</name>
</gene>
<dbReference type="Proteomes" id="UP000242180">
    <property type="component" value="Unassembled WGS sequence"/>
</dbReference>